<dbReference type="GO" id="GO:0005737">
    <property type="term" value="C:cytoplasm"/>
    <property type="evidence" value="ECO:0007669"/>
    <property type="project" value="UniProtKB-SubCell"/>
</dbReference>
<dbReference type="CDD" id="cd00140">
    <property type="entry name" value="beta_clamp"/>
    <property type="match status" value="1"/>
</dbReference>
<evidence type="ECO:0000256" key="5">
    <source>
        <dbReference type="ARBA" id="ARBA00022695"/>
    </source>
</evidence>
<dbReference type="GO" id="GO:0009360">
    <property type="term" value="C:DNA polymerase III complex"/>
    <property type="evidence" value="ECO:0007669"/>
    <property type="project" value="InterPro"/>
</dbReference>
<comment type="subcellular location">
    <subcellularLocation>
        <location evidence="1">Cytoplasm</location>
    </subcellularLocation>
</comment>
<comment type="similarity">
    <text evidence="2">Belongs to the beta sliding clamp family.</text>
</comment>
<dbReference type="Pfam" id="PF00308">
    <property type="entry name" value="Bac_DnaA"/>
    <property type="match status" value="1"/>
</dbReference>
<evidence type="ECO:0000256" key="4">
    <source>
        <dbReference type="ARBA" id="ARBA00022679"/>
    </source>
</evidence>
<keyword evidence="12" id="KW-1185">Reference proteome</keyword>
<dbReference type="PANTHER" id="PTHR30478">
    <property type="entry name" value="DNA POLYMERASE III SUBUNIT BETA"/>
    <property type="match status" value="1"/>
</dbReference>
<reference evidence="12" key="1">
    <citation type="journal article" date="2013" name="Genome Biol.">
        <title>Draft genome of the mountain pine beetle, Dendroctonus ponderosae Hopkins, a major forest pest.</title>
        <authorList>
            <person name="Keeling C.I."/>
            <person name="Yuen M.M."/>
            <person name="Liao N.Y."/>
            <person name="Docking T.R."/>
            <person name="Chan S.K."/>
            <person name="Taylor G.A."/>
            <person name="Palmquist D.L."/>
            <person name="Jackman S.D."/>
            <person name="Nguyen A."/>
            <person name="Li M."/>
            <person name="Henderson H."/>
            <person name="Janes J.K."/>
            <person name="Zhao Y."/>
            <person name="Pandoh P."/>
            <person name="Moore R."/>
            <person name="Sperling F.A."/>
            <person name="Huber D.P."/>
            <person name="Birol I."/>
            <person name="Jones S.J."/>
            <person name="Bohlmann J."/>
        </authorList>
    </citation>
    <scope>NUCLEOTIDE SEQUENCE</scope>
</reference>
<keyword evidence="6" id="KW-0235">DNA replication</keyword>
<dbReference type="Gene3D" id="3.40.50.300">
    <property type="entry name" value="P-loop containing nucleotide triphosphate hydrolases"/>
    <property type="match status" value="1"/>
</dbReference>
<dbReference type="InterPro" id="IPR013317">
    <property type="entry name" value="DnaA_dom"/>
</dbReference>
<dbReference type="AlphaFoldDB" id="A0AAR5Q8U7"/>
<dbReference type="InterPro" id="IPR020591">
    <property type="entry name" value="Chromosome_initiator_DnaA-like"/>
</dbReference>
<evidence type="ECO:0000256" key="6">
    <source>
        <dbReference type="ARBA" id="ARBA00022705"/>
    </source>
</evidence>
<dbReference type="Gene3D" id="3.70.10.10">
    <property type="match status" value="1"/>
</dbReference>
<dbReference type="Gene3D" id="3.10.150.10">
    <property type="entry name" value="DNA Polymerase III, subunit A, domain 2"/>
    <property type="match status" value="1"/>
</dbReference>
<keyword evidence="7" id="KW-0239">DNA-directed DNA polymerase</keyword>
<evidence type="ECO:0000259" key="10">
    <source>
        <dbReference type="Pfam" id="PF02768"/>
    </source>
</evidence>
<name>A0AAR5Q8U7_DENPD</name>
<dbReference type="InterPro" id="IPR022635">
    <property type="entry name" value="DNA_polIII_beta_C"/>
</dbReference>
<evidence type="ECO:0000256" key="3">
    <source>
        <dbReference type="ARBA" id="ARBA00022490"/>
    </source>
</evidence>
<dbReference type="Pfam" id="PF02768">
    <property type="entry name" value="DNA_pol3_beta_3"/>
    <property type="match status" value="1"/>
</dbReference>
<proteinExistence type="inferred from homology"/>
<dbReference type="SUPFAM" id="SSF52540">
    <property type="entry name" value="P-loop containing nucleoside triphosphate hydrolases"/>
    <property type="match status" value="1"/>
</dbReference>
<dbReference type="InterPro" id="IPR001001">
    <property type="entry name" value="DNA_polIII_beta"/>
</dbReference>
<evidence type="ECO:0000259" key="9">
    <source>
        <dbReference type="Pfam" id="PF00308"/>
    </source>
</evidence>
<dbReference type="InterPro" id="IPR027417">
    <property type="entry name" value="P-loop_NTPase"/>
</dbReference>
<dbReference type="GO" id="GO:0008408">
    <property type="term" value="F:3'-5' exonuclease activity"/>
    <property type="evidence" value="ECO:0007669"/>
    <property type="project" value="InterPro"/>
</dbReference>
<reference evidence="11" key="2">
    <citation type="submission" date="2024-08" db="UniProtKB">
        <authorList>
            <consortium name="EnsemblMetazoa"/>
        </authorList>
    </citation>
    <scope>IDENTIFICATION</scope>
</reference>
<dbReference type="GO" id="GO:0003677">
    <property type="term" value="F:DNA binding"/>
    <property type="evidence" value="ECO:0007669"/>
    <property type="project" value="UniProtKB-KW"/>
</dbReference>
<dbReference type="GO" id="GO:0003887">
    <property type="term" value="F:DNA-directed DNA polymerase activity"/>
    <property type="evidence" value="ECO:0007669"/>
    <property type="project" value="UniProtKB-KW"/>
</dbReference>
<keyword evidence="8" id="KW-0238">DNA-binding</keyword>
<dbReference type="Proteomes" id="UP000019118">
    <property type="component" value="Unassembled WGS sequence"/>
</dbReference>
<dbReference type="PANTHER" id="PTHR30478:SF0">
    <property type="entry name" value="BETA SLIDING CLAMP"/>
    <property type="match status" value="1"/>
</dbReference>
<feature type="domain" description="DNA polymerase III beta sliding clamp C-terminal" evidence="10">
    <location>
        <begin position="190"/>
        <end position="293"/>
    </location>
</feature>
<keyword evidence="5" id="KW-0548">Nucleotidyltransferase</keyword>
<keyword evidence="4" id="KW-0808">Transferase</keyword>
<protein>
    <submittedName>
        <fullName evidence="11">Uncharacterized protein</fullName>
    </submittedName>
</protein>
<evidence type="ECO:0000256" key="2">
    <source>
        <dbReference type="ARBA" id="ARBA00010752"/>
    </source>
</evidence>
<evidence type="ECO:0000256" key="8">
    <source>
        <dbReference type="ARBA" id="ARBA00023125"/>
    </source>
</evidence>
<organism evidence="11 12">
    <name type="scientific">Dendroctonus ponderosae</name>
    <name type="common">Mountain pine beetle</name>
    <dbReference type="NCBI Taxonomy" id="77166"/>
    <lineage>
        <taxon>Eukaryota</taxon>
        <taxon>Metazoa</taxon>
        <taxon>Ecdysozoa</taxon>
        <taxon>Arthropoda</taxon>
        <taxon>Hexapoda</taxon>
        <taxon>Insecta</taxon>
        <taxon>Pterygota</taxon>
        <taxon>Neoptera</taxon>
        <taxon>Endopterygota</taxon>
        <taxon>Coleoptera</taxon>
        <taxon>Polyphaga</taxon>
        <taxon>Cucujiformia</taxon>
        <taxon>Curculionidae</taxon>
        <taxon>Scolytinae</taxon>
        <taxon>Dendroctonus</taxon>
    </lineage>
</organism>
<dbReference type="EnsemblMetazoa" id="XM_019914094.1">
    <property type="protein sequence ID" value="XP_019769653.1"/>
    <property type="gene ID" value="LOC109544070"/>
</dbReference>
<sequence length="293" mass="32906">MYMTAESFVQDFVSSLQQGKVEEFKKNCRSLDLLLVDDIHLLAGKEASLVEFFYTFNALLDESKQIILTSDRYPKELTELDPRAVERRHTLNILSNLKIQVTAQALTVTGSDLEVELVASTALAEGACLQEGETTVPARKLIDIYEQLSLLIGRELLNVTIKMPSRDKEQANITVRFTTKLIDGKFPDYRRVIPRGGDKVVMIAHDVFKQSLQRVAILSNEKLRGVFLNFNADSLQLRANNPEQDEAIEDLAIQYADSPLEMSFNAQYLIEVLGVLDGDDVSMTMTEANQSVL</sequence>
<dbReference type="GO" id="GO:0006271">
    <property type="term" value="P:DNA strand elongation involved in DNA replication"/>
    <property type="evidence" value="ECO:0007669"/>
    <property type="project" value="TreeGrafter"/>
</dbReference>
<evidence type="ECO:0000313" key="11">
    <source>
        <dbReference type="EnsemblMetazoa" id="XP_019769653.1"/>
    </source>
</evidence>
<dbReference type="PRINTS" id="PR00051">
    <property type="entry name" value="DNAA"/>
</dbReference>
<dbReference type="SUPFAM" id="SSF55979">
    <property type="entry name" value="DNA clamp"/>
    <property type="match status" value="2"/>
</dbReference>
<keyword evidence="3" id="KW-0963">Cytoplasm</keyword>
<dbReference type="SMART" id="SM00480">
    <property type="entry name" value="POL3Bc"/>
    <property type="match status" value="1"/>
</dbReference>
<accession>A0AAR5Q8U7</accession>
<evidence type="ECO:0000313" key="12">
    <source>
        <dbReference type="Proteomes" id="UP000019118"/>
    </source>
</evidence>
<feature type="domain" description="Chromosomal replication initiator protein DnaA ATPAse" evidence="9">
    <location>
        <begin position="1"/>
        <end position="87"/>
    </location>
</feature>
<evidence type="ECO:0000256" key="1">
    <source>
        <dbReference type="ARBA" id="ARBA00004496"/>
    </source>
</evidence>
<evidence type="ECO:0000256" key="7">
    <source>
        <dbReference type="ARBA" id="ARBA00022932"/>
    </source>
</evidence>
<dbReference type="InterPro" id="IPR046938">
    <property type="entry name" value="DNA_clamp_sf"/>
</dbReference>